<evidence type="ECO:0000259" key="10">
    <source>
        <dbReference type="PROSITE" id="PS50109"/>
    </source>
</evidence>
<organism evidence="11 12">
    <name type="scientific">Microbacterium schleiferi</name>
    <dbReference type="NCBI Taxonomy" id="69362"/>
    <lineage>
        <taxon>Bacteria</taxon>
        <taxon>Bacillati</taxon>
        <taxon>Actinomycetota</taxon>
        <taxon>Actinomycetes</taxon>
        <taxon>Micrococcales</taxon>
        <taxon>Microbacteriaceae</taxon>
        <taxon>Microbacterium</taxon>
    </lineage>
</organism>
<comment type="catalytic activity">
    <reaction evidence="1">
        <text>ATP + protein L-histidine = ADP + protein N-phospho-L-histidine.</text>
        <dbReference type="EC" id="2.7.13.3"/>
    </reaction>
</comment>
<dbReference type="GO" id="GO:0016020">
    <property type="term" value="C:membrane"/>
    <property type="evidence" value="ECO:0007669"/>
    <property type="project" value="InterPro"/>
</dbReference>
<keyword evidence="9" id="KW-0472">Membrane</keyword>
<feature type="transmembrane region" description="Helical" evidence="9">
    <location>
        <begin position="64"/>
        <end position="87"/>
    </location>
</feature>
<evidence type="ECO:0000313" key="11">
    <source>
        <dbReference type="EMBL" id="QPE04075.1"/>
    </source>
</evidence>
<dbReference type="PANTHER" id="PTHR24421:SF10">
    <property type="entry name" value="NITRATE_NITRITE SENSOR PROTEIN NARQ"/>
    <property type="match status" value="1"/>
</dbReference>
<dbReference type="Proteomes" id="UP000594480">
    <property type="component" value="Chromosome"/>
</dbReference>
<dbReference type="PANTHER" id="PTHR24421">
    <property type="entry name" value="NITRATE/NITRITE SENSOR PROTEIN NARX-RELATED"/>
    <property type="match status" value="1"/>
</dbReference>
<dbReference type="InterPro" id="IPR036890">
    <property type="entry name" value="HATPase_C_sf"/>
</dbReference>
<dbReference type="CDD" id="cd16917">
    <property type="entry name" value="HATPase_UhpB-NarQ-NarX-like"/>
    <property type="match status" value="1"/>
</dbReference>
<dbReference type="PIRSF" id="PIRSF037434">
    <property type="entry name" value="STHK_ChrS"/>
    <property type="match status" value="1"/>
</dbReference>
<evidence type="ECO:0000256" key="1">
    <source>
        <dbReference type="ARBA" id="ARBA00000085"/>
    </source>
</evidence>
<dbReference type="Pfam" id="PF07730">
    <property type="entry name" value="HisKA_3"/>
    <property type="match status" value="1"/>
</dbReference>
<dbReference type="KEGG" id="msf:IT882_12790"/>
<keyword evidence="3" id="KW-0597">Phosphoprotein</keyword>
<dbReference type="Gene3D" id="1.20.5.1930">
    <property type="match status" value="1"/>
</dbReference>
<evidence type="ECO:0000256" key="3">
    <source>
        <dbReference type="ARBA" id="ARBA00022553"/>
    </source>
</evidence>
<feature type="transmembrane region" description="Helical" evidence="9">
    <location>
        <begin position="35"/>
        <end position="52"/>
    </location>
</feature>
<dbReference type="AlphaFoldDB" id="A0A7S8MX02"/>
<keyword evidence="12" id="KW-1185">Reference proteome</keyword>
<protein>
    <recommendedName>
        <fullName evidence="2">histidine kinase</fullName>
        <ecNumber evidence="2">2.7.13.3</ecNumber>
    </recommendedName>
</protein>
<dbReference type="Gene3D" id="3.30.565.10">
    <property type="entry name" value="Histidine kinase-like ATPase, C-terminal domain"/>
    <property type="match status" value="1"/>
</dbReference>
<keyword evidence="9" id="KW-0812">Transmembrane</keyword>
<evidence type="ECO:0000256" key="5">
    <source>
        <dbReference type="ARBA" id="ARBA00022741"/>
    </source>
</evidence>
<evidence type="ECO:0000256" key="7">
    <source>
        <dbReference type="ARBA" id="ARBA00022840"/>
    </source>
</evidence>
<name>A0A7S8MX02_9MICO</name>
<feature type="domain" description="Histidine kinase" evidence="10">
    <location>
        <begin position="192"/>
        <end position="385"/>
    </location>
</feature>
<dbReference type="GO" id="GO:0000155">
    <property type="term" value="F:phosphorelay sensor kinase activity"/>
    <property type="evidence" value="ECO:0007669"/>
    <property type="project" value="InterPro"/>
</dbReference>
<dbReference type="InterPro" id="IPR003594">
    <property type="entry name" value="HATPase_dom"/>
</dbReference>
<dbReference type="EC" id="2.7.13.3" evidence="2"/>
<proteinExistence type="predicted"/>
<keyword evidence="4" id="KW-0808">Transferase</keyword>
<evidence type="ECO:0000313" key="12">
    <source>
        <dbReference type="Proteomes" id="UP000594480"/>
    </source>
</evidence>
<dbReference type="InterPro" id="IPR011712">
    <property type="entry name" value="Sig_transdc_His_kin_sub3_dim/P"/>
</dbReference>
<dbReference type="SUPFAM" id="SSF55874">
    <property type="entry name" value="ATPase domain of HSP90 chaperone/DNA topoisomerase II/histidine kinase"/>
    <property type="match status" value="1"/>
</dbReference>
<evidence type="ECO:0000256" key="9">
    <source>
        <dbReference type="SAM" id="Phobius"/>
    </source>
</evidence>
<gene>
    <name evidence="11" type="ORF">IT882_12790</name>
</gene>
<keyword evidence="9" id="KW-1133">Transmembrane helix</keyword>
<feature type="transmembrane region" description="Helical" evidence="9">
    <location>
        <begin position="132"/>
        <end position="153"/>
    </location>
</feature>
<evidence type="ECO:0000256" key="2">
    <source>
        <dbReference type="ARBA" id="ARBA00012438"/>
    </source>
</evidence>
<dbReference type="InterPro" id="IPR005467">
    <property type="entry name" value="His_kinase_dom"/>
</dbReference>
<dbReference type="EMBL" id="CP064760">
    <property type="protein sequence ID" value="QPE04075.1"/>
    <property type="molecule type" value="Genomic_DNA"/>
</dbReference>
<dbReference type="GO" id="GO:0046983">
    <property type="term" value="F:protein dimerization activity"/>
    <property type="evidence" value="ECO:0007669"/>
    <property type="project" value="InterPro"/>
</dbReference>
<evidence type="ECO:0000256" key="4">
    <source>
        <dbReference type="ARBA" id="ARBA00022679"/>
    </source>
</evidence>
<dbReference type="PROSITE" id="PS50109">
    <property type="entry name" value="HIS_KIN"/>
    <property type="match status" value="1"/>
</dbReference>
<keyword evidence="5" id="KW-0547">Nucleotide-binding</keyword>
<keyword evidence="8" id="KW-0902">Two-component regulatory system</keyword>
<keyword evidence="7" id="KW-0067">ATP-binding</keyword>
<dbReference type="InterPro" id="IPR017205">
    <property type="entry name" value="Sig_transdc_His_kinase_ChrS"/>
</dbReference>
<dbReference type="InterPro" id="IPR050482">
    <property type="entry name" value="Sensor_HK_TwoCompSys"/>
</dbReference>
<accession>A0A7S8MX02</accession>
<dbReference type="Pfam" id="PF02518">
    <property type="entry name" value="HATPase_c"/>
    <property type="match status" value="1"/>
</dbReference>
<dbReference type="GO" id="GO:0005524">
    <property type="term" value="F:ATP binding"/>
    <property type="evidence" value="ECO:0007669"/>
    <property type="project" value="UniProtKB-KW"/>
</dbReference>
<evidence type="ECO:0000256" key="8">
    <source>
        <dbReference type="ARBA" id="ARBA00023012"/>
    </source>
</evidence>
<feature type="transmembrane region" description="Helical" evidence="9">
    <location>
        <begin position="107"/>
        <end position="125"/>
    </location>
</feature>
<dbReference type="SMART" id="SM00387">
    <property type="entry name" value="HATPase_c"/>
    <property type="match status" value="1"/>
</dbReference>
<dbReference type="RefSeq" id="WP_195692166.1">
    <property type="nucleotide sequence ID" value="NZ_CP064760.1"/>
</dbReference>
<keyword evidence="6 11" id="KW-0418">Kinase</keyword>
<sequence length="388" mass="40471">MTEKKWWDLAVPLFSALIAALVVFAIDGVGSPDGVIAAGSAAVFVVAYFLWGRALLATFSRPRAIAFFATMTVSLAVAVAASPFMAIMQTLAYPLAWVTTRSRRGGIAGSVLIGASVFIGFAAPAGFDAGGLLSGLVSGGLSVIFACALGLWITSIAEYGAERAQLLTELTAAQGELATLNHERGVAAERERVSRDIHDTLAQTLAGLVLLSERASRQSREGDVVAATASIATVEQTAREALAEARALVAQTAAVPADDALAAAIERLAERFRREADLVITLEISETIALDREAQVVLLRCLQEALANVRKHAEASTVSVVVGEDEGFVVLHVSDDGVGFDPDAPRSGFGLDGMLDRVALAGGSVEIDAKENKGVVVSVRLPREGFGA</sequence>
<evidence type="ECO:0000256" key="6">
    <source>
        <dbReference type="ARBA" id="ARBA00022777"/>
    </source>
</evidence>
<reference evidence="11 12" key="1">
    <citation type="submission" date="2020-11" db="EMBL/GenBank/DDBJ databases">
        <title>Amino acid is mineralized and recycled by bacteria in oceanic microbiome.</title>
        <authorList>
            <person name="Zheng L.Y."/>
        </authorList>
    </citation>
    <scope>NUCLEOTIDE SEQUENCE [LARGE SCALE GENOMIC DNA]</scope>
    <source>
        <strain evidence="11 12">A32-1</strain>
    </source>
</reference>